<evidence type="ECO:0000313" key="3">
    <source>
        <dbReference type="EMBL" id="KAL0324043.1"/>
    </source>
</evidence>
<dbReference type="PANTHER" id="PTHR33287">
    <property type="entry name" value="OS03G0453550 PROTEIN"/>
    <property type="match status" value="1"/>
</dbReference>
<sequence>MAREDEDITVAPDNRADGIGGDAGRATSNDKLKEERDKIEEQILKMEANIFQLANYYFVFQGVILTAVVKGSSSSFKCKYVWLPFCMSVIGTTLNYTTLLIMADKYMELLNAVDTENVNLYQYMYPKTSRMMRKWHQNRKRQRRINMVLSMTLLFAFAVLSLLATWIVPCWT</sequence>
<feature type="transmembrane region" description="Helical" evidence="2">
    <location>
        <begin position="50"/>
        <end position="69"/>
    </location>
</feature>
<gene>
    <name evidence="3" type="ORF">Scaly_2371400</name>
</gene>
<dbReference type="EMBL" id="JACGWM010000015">
    <property type="protein sequence ID" value="KAL0324043.1"/>
    <property type="molecule type" value="Genomic_DNA"/>
</dbReference>
<reference evidence="3" key="1">
    <citation type="submission" date="2020-06" db="EMBL/GenBank/DDBJ databases">
        <authorList>
            <person name="Li T."/>
            <person name="Hu X."/>
            <person name="Zhang T."/>
            <person name="Song X."/>
            <person name="Zhang H."/>
            <person name="Dai N."/>
            <person name="Sheng W."/>
            <person name="Hou X."/>
            <person name="Wei L."/>
        </authorList>
    </citation>
    <scope>NUCLEOTIDE SEQUENCE</scope>
    <source>
        <strain evidence="3">KEN8</strain>
        <tissue evidence="3">Leaf</tissue>
    </source>
</reference>
<feature type="transmembrane region" description="Helical" evidence="2">
    <location>
        <begin position="81"/>
        <end position="103"/>
    </location>
</feature>
<comment type="caution">
    <text evidence="3">The sequence shown here is derived from an EMBL/GenBank/DDBJ whole genome shotgun (WGS) entry which is preliminary data.</text>
</comment>
<organism evidence="3">
    <name type="scientific">Sesamum calycinum</name>
    <dbReference type="NCBI Taxonomy" id="2727403"/>
    <lineage>
        <taxon>Eukaryota</taxon>
        <taxon>Viridiplantae</taxon>
        <taxon>Streptophyta</taxon>
        <taxon>Embryophyta</taxon>
        <taxon>Tracheophyta</taxon>
        <taxon>Spermatophyta</taxon>
        <taxon>Magnoliopsida</taxon>
        <taxon>eudicotyledons</taxon>
        <taxon>Gunneridae</taxon>
        <taxon>Pentapetalae</taxon>
        <taxon>asterids</taxon>
        <taxon>lamiids</taxon>
        <taxon>Lamiales</taxon>
        <taxon>Pedaliaceae</taxon>
        <taxon>Sesamum</taxon>
    </lineage>
</organism>
<evidence type="ECO:0000256" key="1">
    <source>
        <dbReference type="SAM" id="MobiDB-lite"/>
    </source>
</evidence>
<protein>
    <submittedName>
        <fullName evidence="3">Uncharacterized protein</fullName>
    </submittedName>
</protein>
<name>A0AAW2LZ33_9LAMI</name>
<feature type="region of interest" description="Disordered" evidence="1">
    <location>
        <begin position="1"/>
        <end position="33"/>
    </location>
</feature>
<evidence type="ECO:0000256" key="2">
    <source>
        <dbReference type="SAM" id="Phobius"/>
    </source>
</evidence>
<accession>A0AAW2LZ33</accession>
<feature type="transmembrane region" description="Helical" evidence="2">
    <location>
        <begin position="147"/>
        <end position="168"/>
    </location>
</feature>
<keyword evidence="2" id="KW-1133">Transmembrane helix</keyword>
<dbReference type="PANTHER" id="PTHR33287:SF2">
    <property type="entry name" value="TRANSMEMBRANE PROTEIN"/>
    <property type="match status" value="1"/>
</dbReference>
<proteinExistence type="predicted"/>
<keyword evidence="2" id="KW-0812">Transmembrane</keyword>
<dbReference type="AlphaFoldDB" id="A0AAW2LZ33"/>
<keyword evidence="2" id="KW-0472">Membrane</keyword>
<reference evidence="3" key="2">
    <citation type="journal article" date="2024" name="Plant">
        <title>Genomic evolution and insights into agronomic trait innovations of Sesamum species.</title>
        <authorList>
            <person name="Miao H."/>
            <person name="Wang L."/>
            <person name="Qu L."/>
            <person name="Liu H."/>
            <person name="Sun Y."/>
            <person name="Le M."/>
            <person name="Wang Q."/>
            <person name="Wei S."/>
            <person name="Zheng Y."/>
            <person name="Lin W."/>
            <person name="Duan Y."/>
            <person name="Cao H."/>
            <person name="Xiong S."/>
            <person name="Wang X."/>
            <person name="Wei L."/>
            <person name="Li C."/>
            <person name="Ma Q."/>
            <person name="Ju M."/>
            <person name="Zhao R."/>
            <person name="Li G."/>
            <person name="Mu C."/>
            <person name="Tian Q."/>
            <person name="Mei H."/>
            <person name="Zhang T."/>
            <person name="Gao T."/>
            <person name="Zhang H."/>
        </authorList>
    </citation>
    <scope>NUCLEOTIDE SEQUENCE</scope>
    <source>
        <strain evidence="3">KEN8</strain>
    </source>
</reference>